<dbReference type="Pfam" id="PF17917">
    <property type="entry name" value="RT_RNaseH"/>
    <property type="match status" value="1"/>
</dbReference>
<evidence type="ECO:0000256" key="4">
    <source>
        <dbReference type="ARBA" id="ARBA00022759"/>
    </source>
</evidence>
<dbReference type="EMBL" id="AVOT02008870">
    <property type="protein sequence ID" value="MBW0486907.1"/>
    <property type="molecule type" value="Genomic_DNA"/>
</dbReference>
<keyword evidence="9" id="KW-1185">Reference proteome</keyword>
<dbReference type="InterPro" id="IPR041373">
    <property type="entry name" value="RT_RNaseH"/>
</dbReference>
<protein>
    <recommendedName>
        <fullName evidence="7">Reverse transcriptase RNase H-like domain-containing protein</fullName>
    </recommendedName>
</protein>
<dbReference type="GO" id="GO:0016787">
    <property type="term" value="F:hydrolase activity"/>
    <property type="evidence" value="ECO:0007669"/>
    <property type="project" value="UniProtKB-KW"/>
</dbReference>
<sequence>MVGEEIALKKLDYEKGAGKIKLAVDSSYIAAGAVLTQEDKEGKERPVLYESINFTKLESKYSQTKLELCGVAIILKKLQAILWGQNFELQVDSKALIETINTPCLPNSPMTRWVTFIQLSSFHLVHKPGKKISYDRWAILKTKELRRGRRFTRIR</sequence>
<feature type="domain" description="Reverse transcriptase RNase H-like" evidence="7">
    <location>
        <begin position="19"/>
        <end position="118"/>
    </location>
</feature>
<comment type="caution">
    <text evidence="8">The sequence shown here is derived from an EMBL/GenBank/DDBJ whole genome shotgun (WGS) entry which is preliminary data.</text>
</comment>
<keyword evidence="6" id="KW-0695">RNA-directed DNA polymerase</keyword>
<evidence type="ECO:0000313" key="8">
    <source>
        <dbReference type="EMBL" id="MBW0486907.1"/>
    </source>
</evidence>
<dbReference type="OrthoDB" id="4779436at2759"/>
<dbReference type="PANTHER" id="PTHR37984:SF5">
    <property type="entry name" value="PROTEIN NYNRIN-LIKE"/>
    <property type="match status" value="1"/>
</dbReference>
<keyword evidence="2" id="KW-0548">Nucleotidyltransferase</keyword>
<accession>A0A9Q3CNE6</accession>
<keyword evidence="4" id="KW-0255">Endonuclease</keyword>
<dbReference type="PANTHER" id="PTHR37984">
    <property type="entry name" value="PROTEIN CBG26694"/>
    <property type="match status" value="1"/>
</dbReference>
<organism evidence="8 9">
    <name type="scientific">Austropuccinia psidii MF-1</name>
    <dbReference type="NCBI Taxonomy" id="1389203"/>
    <lineage>
        <taxon>Eukaryota</taxon>
        <taxon>Fungi</taxon>
        <taxon>Dikarya</taxon>
        <taxon>Basidiomycota</taxon>
        <taxon>Pucciniomycotina</taxon>
        <taxon>Pucciniomycetes</taxon>
        <taxon>Pucciniales</taxon>
        <taxon>Sphaerophragmiaceae</taxon>
        <taxon>Austropuccinia</taxon>
    </lineage>
</organism>
<evidence type="ECO:0000256" key="3">
    <source>
        <dbReference type="ARBA" id="ARBA00022722"/>
    </source>
</evidence>
<proteinExistence type="predicted"/>
<keyword evidence="1" id="KW-0808">Transferase</keyword>
<dbReference type="GO" id="GO:0004519">
    <property type="term" value="F:endonuclease activity"/>
    <property type="evidence" value="ECO:0007669"/>
    <property type="project" value="UniProtKB-KW"/>
</dbReference>
<evidence type="ECO:0000256" key="1">
    <source>
        <dbReference type="ARBA" id="ARBA00022679"/>
    </source>
</evidence>
<dbReference type="SUPFAM" id="SSF56672">
    <property type="entry name" value="DNA/RNA polymerases"/>
    <property type="match status" value="1"/>
</dbReference>
<dbReference type="AlphaFoldDB" id="A0A9Q3CNE6"/>
<evidence type="ECO:0000259" key="7">
    <source>
        <dbReference type="Pfam" id="PF17917"/>
    </source>
</evidence>
<evidence type="ECO:0000256" key="2">
    <source>
        <dbReference type="ARBA" id="ARBA00022695"/>
    </source>
</evidence>
<evidence type="ECO:0000256" key="6">
    <source>
        <dbReference type="ARBA" id="ARBA00022918"/>
    </source>
</evidence>
<dbReference type="InterPro" id="IPR043502">
    <property type="entry name" value="DNA/RNA_pol_sf"/>
</dbReference>
<dbReference type="InterPro" id="IPR050951">
    <property type="entry name" value="Retrovirus_Pol_polyprotein"/>
</dbReference>
<dbReference type="GO" id="GO:0003964">
    <property type="term" value="F:RNA-directed DNA polymerase activity"/>
    <property type="evidence" value="ECO:0007669"/>
    <property type="project" value="UniProtKB-KW"/>
</dbReference>
<evidence type="ECO:0000256" key="5">
    <source>
        <dbReference type="ARBA" id="ARBA00022801"/>
    </source>
</evidence>
<dbReference type="Gene3D" id="3.10.20.370">
    <property type="match status" value="1"/>
</dbReference>
<name>A0A9Q3CNE6_9BASI</name>
<keyword evidence="3" id="KW-0540">Nuclease</keyword>
<keyword evidence="5" id="KW-0378">Hydrolase</keyword>
<dbReference type="Proteomes" id="UP000765509">
    <property type="component" value="Unassembled WGS sequence"/>
</dbReference>
<reference evidence="8" key="1">
    <citation type="submission" date="2021-03" db="EMBL/GenBank/DDBJ databases">
        <title>Draft genome sequence of rust myrtle Austropuccinia psidii MF-1, a brazilian biotype.</title>
        <authorList>
            <person name="Quecine M.C."/>
            <person name="Pachon D.M.R."/>
            <person name="Bonatelli M.L."/>
            <person name="Correr F.H."/>
            <person name="Franceschini L.M."/>
            <person name="Leite T.F."/>
            <person name="Margarido G.R.A."/>
            <person name="Almeida C.A."/>
            <person name="Ferrarezi J.A."/>
            <person name="Labate C.A."/>
        </authorList>
    </citation>
    <scope>NUCLEOTIDE SEQUENCE</scope>
    <source>
        <strain evidence="8">MF-1</strain>
    </source>
</reference>
<gene>
    <name evidence="8" type="ORF">O181_026622</name>
</gene>
<evidence type="ECO:0000313" key="9">
    <source>
        <dbReference type="Proteomes" id="UP000765509"/>
    </source>
</evidence>